<dbReference type="OrthoDB" id="1483400at2759"/>
<protein>
    <recommendedName>
        <fullName evidence="5">ceramide glucosyltransferase</fullName>
        <ecNumber evidence="5">2.4.1.80</ecNumber>
    </recommendedName>
</protein>
<dbReference type="PANTHER" id="PTHR12726">
    <property type="entry name" value="CERAMIDE GLUCOSYLTRANSFERASE"/>
    <property type="match status" value="1"/>
</dbReference>
<dbReference type="GO" id="GO:0006679">
    <property type="term" value="P:glucosylceramide biosynthetic process"/>
    <property type="evidence" value="ECO:0007669"/>
    <property type="project" value="TreeGrafter"/>
</dbReference>
<dbReference type="EC" id="2.4.1.80" evidence="5"/>
<evidence type="ECO:0000256" key="1">
    <source>
        <dbReference type="ARBA" id="ARBA00004141"/>
    </source>
</evidence>
<gene>
    <name evidence="12" type="ORF">CFOL_v3_32305</name>
</gene>
<organism evidence="12 13">
    <name type="scientific">Cephalotus follicularis</name>
    <name type="common">Albany pitcher plant</name>
    <dbReference type="NCBI Taxonomy" id="3775"/>
    <lineage>
        <taxon>Eukaryota</taxon>
        <taxon>Viridiplantae</taxon>
        <taxon>Streptophyta</taxon>
        <taxon>Embryophyta</taxon>
        <taxon>Tracheophyta</taxon>
        <taxon>Spermatophyta</taxon>
        <taxon>Magnoliopsida</taxon>
        <taxon>eudicotyledons</taxon>
        <taxon>Gunneridae</taxon>
        <taxon>Pentapetalae</taxon>
        <taxon>rosids</taxon>
        <taxon>fabids</taxon>
        <taxon>Oxalidales</taxon>
        <taxon>Cephalotaceae</taxon>
        <taxon>Cephalotus</taxon>
    </lineage>
</organism>
<keyword evidence="7" id="KW-0808">Transferase</keyword>
<dbReference type="GO" id="GO:0016020">
    <property type="term" value="C:membrane"/>
    <property type="evidence" value="ECO:0007669"/>
    <property type="project" value="UniProtKB-SubCell"/>
</dbReference>
<evidence type="ECO:0000256" key="3">
    <source>
        <dbReference type="ARBA" id="ARBA00004991"/>
    </source>
</evidence>
<comment type="subcellular location">
    <subcellularLocation>
        <location evidence="1">Membrane</location>
        <topology evidence="1">Multi-pass membrane protein</topology>
    </subcellularLocation>
</comment>
<evidence type="ECO:0000256" key="11">
    <source>
        <dbReference type="SAM" id="Phobius"/>
    </source>
</evidence>
<dbReference type="EMBL" id="BDDD01005124">
    <property type="protein sequence ID" value="GAV88884.1"/>
    <property type="molecule type" value="Genomic_DNA"/>
</dbReference>
<dbReference type="Gene3D" id="3.90.550.10">
    <property type="entry name" value="Spore Coat Polysaccharide Biosynthesis Protein SpsA, Chain A"/>
    <property type="match status" value="1"/>
</dbReference>
<feature type="transmembrane region" description="Helical" evidence="11">
    <location>
        <begin position="378"/>
        <end position="401"/>
    </location>
</feature>
<keyword evidence="13" id="KW-1185">Reference proteome</keyword>
<proteinExistence type="inferred from homology"/>
<evidence type="ECO:0000256" key="8">
    <source>
        <dbReference type="ARBA" id="ARBA00022692"/>
    </source>
</evidence>
<evidence type="ECO:0000256" key="7">
    <source>
        <dbReference type="ARBA" id="ARBA00022679"/>
    </source>
</evidence>
<dbReference type="SUPFAM" id="SSF53448">
    <property type="entry name" value="Nucleotide-diphospho-sugar transferases"/>
    <property type="match status" value="1"/>
</dbReference>
<dbReference type="FunFam" id="3.90.550.10:FF:000086">
    <property type="entry name" value="Putative ceramide glucosyltransferase"/>
    <property type="match status" value="1"/>
</dbReference>
<feature type="transmembrane region" description="Helical" evidence="11">
    <location>
        <begin position="421"/>
        <end position="440"/>
    </location>
</feature>
<evidence type="ECO:0000256" key="9">
    <source>
        <dbReference type="ARBA" id="ARBA00022989"/>
    </source>
</evidence>
<comment type="caution">
    <text evidence="12">The sequence shown here is derived from an EMBL/GenBank/DDBJ whole genome shotgun (WGS) entry which is preliminary data.</text>
</comment>
<comment type="similarity">
    <text evidence="4">Belongs to the glycosyltransferase 2 family.</text>
</comment>
<evidence type="ECO:0000256" key="10">
    <source>
        <dbReference type="ARBA" id="ARBA00023136"/>
    </source>
</evidence>
<dbReference type="UniPathway" id="UPA00222"/>
<keyword evidence="6" id="KW-0328">Glycosyltransferase</keyword>
<dbReference type="PANTHER" id="PTHR12726:SF0">
    <property type="entry name" value="CERAMIDE GLUCOSYLTRANSFERASE"/>
    <property type="match status" value="1"/>
</dbReference>
<feature type="transmembrane region" description="Helical" evidence="11">
    <location>
        <begin position="342"/>
        <end position="366"/>
    </location>
</feature>
<evidence type="ECO:0000256" key="6">
    <source>
        <dbReference type="ARBA" id="ARBA00022676"/>
    </source>
</evidence>
<keyword evidence="9 11" id="KW-1133">Transmembrane helix</keyword>
<evidence type="ECO:0000313" key="12">
    <source>
        <dbReference type="EMBL" id="GAV88884.1"/>
    </source>
</evidence>
<sequence length="519" mass="58233">MSALDSIDLLLFSLSRAFCSPFAVFIQIQGCLISLTLALGWACAAYVRNREINQMKDAMRAGNSFAFLYHDINELEHSSQVNLPRVTVVMPLKGFGEHNLHNWRSQITSLYGGPLEFLFVVESTEDPAYHAISRLLSDFKDDVNAKIVVAGLSTMCSQKIHNQLVGVEKMHKGTKYVLFLDDDVRLHPGSIGALTAEMEKNPEIFIQTGYPLDLPSGSLGSYCIYEYHMPCSMGFATGGKTFFLWGGCMMMHADDFRLDRHGVVSGLRDGGYSDDMTLAAIAGAEKRLITSPPVAVFPHPLASDLSFSRYWNYLRKQTFVLESYISKVNWLMNRALFSSHCYLSWGFVVPYFMAIIHVAAALRIYIKGYSHDETTFTSSGLILVSCLALCIFVELFSMWNLTRIEVQLCNLLSPEAPRLSLASYNWGLVFIAMLVDNFLYPISAFRSHFSQSINWSGIRYHLRNGKICKIERSKNMGPTFTDLGGKSLYGKKGAPPKNSFLGSLARSLAQWRQPKKYDS</sequence>
<dbReference type="GO" id="GO:0008120">
    <property type="term" value="F:ceramide glucosyltransferase activity"/>
    <property type="evidence" value="ECO:0007669"/>
    <property type="project" value="UniProtKB-EC"/>
</dbReference>
<dbReference type="STRING" id="3775.A0A1Q3D8U3"/>
<evidence type="ECO:0000313" key="13">
    <source>
        <dbReference type="Proteomes" id="UP000187406"/>
    </source>
</evidence>
<dbReference type="FunCoup" id="A0A1Q3D8U3">
    <property type="interactions" value="221"/>
</dbReference>
<evidence type="ECO:0000256" key="2">
    <source>
        <dbReference type="ARBA" id="ARBA00004760"/>
    </source>
</evidence>
<comment type="pathway">
    <text evidence="2">Lipid metabolism; sphingolipid metabolism.</text>
</comment>
<dbReference type="InterPro" id="IPR029044">
    <property type="entry name" value="Nucleotide-diphossugar_trans"/>
</dbReference>
<dbReference type="AlphaFoldDB" id="A0A1Q3D8U3"/>
<keyword evidence="10 11" id="KW-0472">Membrane</keyword>
<reference evidence="13" key="1">
    <citation type="submission" date="2016-04" db="EMBL/GenBank/DDBJ databases">
        <title>Cephalotus genome sequencing.</title>
        <authorList>
            <person name="Fukushima K."/>
            <person name="Hasebe M."/>
            <person name="Fang X."/>
        </authorList>
    </citation>
    <scope>NUCLEOTIDE SEQUENCE [LARGE SCALE GENOMIC DNA]</scope>
    <source>
        <strain evidence="13">cv. St1</strain>
    </source>
</reference>
<comment type="pathway">
    <text evidence="3">Sphingolipid metabolism.</text>
</comment>
<accession>A0A1Q3D8U3</accession>
<evidence type="ECO:0000256" key="5">
    <source>
        <dbReference type="ARBA" id="ARBA00012699"/>
    </source>
</evidence>
<evidence type="ECO:0000256" key="4">
    <source>
        <dbReference type="ARBA" id="ARBA00006739"/>
    </source>
</evidence>
<dbReference type="InParanoid" id="A0A1Q3D8U3"/>
<dbReference type="Proteomes" id="UP000187406">
    <property type="component" value="Unassembled WGS sequence"/>
</dbReference>
<dbReference type="InterPro" id="IPR025993">
    <property type="entry name" value="Ceramide_glucosylTrfase"/>
</dbReference>
<name>A0A1Q3D8U3_CEPFO</name>
<keyword evidence="8 11" id="KW-0812">Transmembrane</keyword>